<evidence type="ECO:0000256" key="3">
    <source>
        <dbReference type="ARBA" id="ARBA00022722"/>
    </source>
</evidence>
<evidence type="ECO:0000256" key="1">
    <source>
        <dbReference type="ARBA" id="ARBA00022490"/>
    </source>
</evidence>
<dbReference type="GO" id="GO:0016788">
    <property type="term" value="F:hydrolase activity, acting on ester bonds"/>
    <property type="evidence" value="ECO:0007669"/>
    <property type="project" value="UniProtKB-UniRule"/>
</dbReference>
<dbReference type="SMART" id="SM00732">
    <property type="entry name" value="YqgFc"/>
    <property type="match status" value="1"/>
</dbReference>
<dbReference type="InterPro" id="IPR006641">
    <property type="entry name" value="YqgF/RNaseH-like_dom"/>
</dbReference>
<keyword evidence="2 5" id="KW-0690">Ribosome biogenesis</keyword>
<dbReference type="EMBL" id="PUEJ01000010">
    <property type="protein sequence ID" value="PRH84964.1"/>
    <property type="molecule type" value="Genomic_DNA"/>
</dbReference>
<protein>
    <recommendedName>
        <fullName evidence="5">Putative pre-16S rRNA nuclease</fullName>
        <ecNumber evidence="5">3.1.-.-</ecNumber>
    </recommendedName>
</protein>
<comment type="similarity">
    <text evidence="5">Belongs to the YqgF HJR family.</text>
</comment>
<dbReference type="Pfam" id="PF03652">
    <property type="entry name" value="RuvX"/>
    <property type="match status" value="1"/>
</dbReference>
<dbReference type="HAMAP" id="MF_00651">
    <property type="entry name" value="Nuclease_YqgF"/>
    <property type="match status" value="1"/>
</dbReference>
<dbReference type="PANTHER" id="PTHR33317:SF4">
    <property type="entry name" value="POLYNUCLEOTIDYL TRANSFERASE, RIBONUCLEASE H-LIKE SUPERFAMILY PROTEIN"/>
    <property type="match status" value="1"/>
</dbReference>
<dbReference type="CDD" id="cd16964">
    <property type="entry name" value="YqgF"/>
    <property type="match status" value="1"/>
</dbReference>
<dbReference type="GO" id="GO:0005829">
    <property type="term" value="C:cytosol"/>
    <property type="evidence" value="ECO:0007669"/>
    <property type="project" value="TreeGrafter"/>
</dbReference>
<evidence type="ECO:0000259" key="6">
    <source>
        <dbReference type="SMART" id="SM00732"/>
    </source>
</evidence>
<comment type="subcellular location">
    <subcellularLocation>
        <location evidence="5">Cytoplasm</location>
    </subcellularLocation>
</comment>
<evidence type="ECO:0000313" key="8">
    <source>
        <dbReference type="Proteomes" id="UP000237682"/>
    </source>
</evidence>
<keyword evidence="8" id="KW-1185">Reference proteome</keyword>
<evidence type="ECO:0000256" key="4">
    <source>
        <dbReference type="ARBA" id="ARBA00022801"/>
    </source>
</evidence>
<reference evidence="7 8" key="1">
    <citation type="submission" date="2018-02" db="EMBL/GenBank/DDBJ databases">
        <title>Whole genome sequencing of endophytic bacterium.</title>
        <authorList>
            <person name="Eedara R."/>
            <person name="Podile A.R."/>
        </authorList>
    </citation>
    <scope>NUCLEOTIDE SEQUENCE [LARGE SCALE GENOMIC DNA]</scope>
    <source>
        <strain evidence="7 8">RP1T</strain>
    </source>
</reference>
<keyword evidence="3 5" id="KW-0540">Nuclease</keyword>
<comment type="function">
    <text evidence="5">Could be a nuclease involved in processing of the 5'-end of pre-16S rRNA.</text>
</comment>
<sequence>MGRADEDVRAPRDISLIVDLFDLAENLPANQRLLGLDLGTKTIGLALSDVMLTIASPLETIRRTKFTADAEQLLALCARHEVGGLVLGYPLNMDGSKGPRAQASESFARNLQRLSDLPVALWDERLSTAAVTRTLLEADASRRRRAEVVDKMAASFILQGALDRLGYGR</sequence>
<dbReference type="Proteomes" id="UP000237682">
    <property type="component" value="Unassembled WGS sequence"/>
</dbReference>
<feature type="domain" description="YqgF/RNase H-like" evidence="6">
    <location>
        <begin position="31"/>
        <end position="131"/>
    </location>
</feature>
<evidence type="ECO:0000313" key="7">
    <source>
        <dbReference type="EMBL" id="PRH84964.1"/>
    </source>
</evidence>
<comment type="caution">
    <text evidence="7">The sequence shown here is derived from an EMBL/GenBank/DDBJ whole genome shotgun (WGS) entry which is preliminary data.</text>
</comment>
<dbReference type="NCBIfam" id="TIGR00250">
    <property type="entry name" value="RNAse_H_YqgF"/>
    <property type="match status" value="1"/>
</dbReference>
<accession>A0A2S9Q6P2</accession>
<evidence type="ECO:0000256" key="5">
    <source>
        <dbReference type="HAMAP-Rule" id="MF_00651"/>
    </source>
</evidence>
<dbReference type="AlphaFoldDB" id="A0A2S9Q6P2"/>
<dbReference type="GO" id="GO:0004518">
    <property type="term" value="F:nuclease activity"/>
    <property type="evidence" value="ECO:0007669"/>
    <property type="project" value="UniProtKB-KW"/>
</dbReference>
<proteinExistence type="inferred from homology"/>
<name>A0A2S9Q6P2_9HYPH</name>
<dbReference type="EC" id="3.1.-.-" evidence="5"/>
<dbReference type="OrthoDB" id="9796140at2"/>
<keyword evidence="1 5" id="KW-0963">Cytoplasm</keyword>
<evidence type="ECO:0000256" key="2">
    <source>
        <dbReference type="ARBA" id="ARBA00022517"/>
    </source>
</evidence>
<dbReference type="Gene3D" id="3.30.420.140">
    <property type="entry name" value="YqgF/RNase H-like domain"/>
    <property type="match status" value="1"/>
</dbReference>
<keyword evidence="4 5" id="KW-0378">Hydrolase</keyword>
<dbReference type="SUPFAM" id="SSF53098">
    <property type="entry name" value="Ribonuclease H-like"/>
    <property type="match status" value="1"/>
</dbReference>
<dbReference type="GO" id="GO:0000967">
    <property type="term" value="P:rRNA 5'-end processing"/>
    <property type="evidence" value="ECO:0007669"/>
    <property type="project" value="UniProtKB-UniRule"/>
</dbReference>
<dbReference type="InterPro" id="IPR012337">
    <property type="entry name" value="RNaseH-like_sf"/>
</dbReference>
<gene>
    <name evidence="7" type="ORF">C5L14_23700</name>
</gene>
<organism evidence="7 8">
    <name type="scientific">Labrys okinawensis</name>
    <dbReference type="NCBI Taxonomy" id="346911"/>
    <lineage>
        <taxon>Bacteria</taxon>
        <taxon>Pseudomonadati</taxon>
        <taxon>Pseudomonadota</taxon>
        <taxon>Alphaproteobacteria</taxon>
        <taxon>Hyphomicrobiales</taxon>
        <taxon>Xanthobacteraceae</taxon>
        <taxon>Labrys</taxon>
    </lineage>
</organism>
<dbReference type="InterPro" id="IPR005227">
    <property type="entry name" value="YqgF"/>
</dbReference>
<dbReference type="InterPro" id="IPR037027">
    <property type="entry name" value="YqgF/RNaseH-like_dom_sf"/>
</dbReference>
<dbReference type="PANTHER" id="PTHR33317">
    <property type="entry name" value="POLYNUCLEOTIDYL TRANSFERASE, RIBONUCLEASE H-LIKE SUPERFAMILY PROTEIN"/>
    <property type="match status" value="1"/>
</dbReference>